<accession>A0A4V1M4Y7</accession>
<name>A0A4V1M4Y7_TREME</name>
<reference evidence="2 3" key="1">
    <citation type="submission" date="2016-06" db="EMBL/GenBank/DDBJ databases">
        <title>Evolution of pathogenesis and genome organization in the Tremellales.</title>
        <authorList>
            <person name="Cuomo C."/>
            <person name="Litvintseva A."/>
            <person name="Heitman J."/>
            <person name="Chen Y."/>
            <person name="Sun S."/>
            <person name="Springer D."/>
            <person name="Dromer F."/>
            <person name="Young S."/>
            <person name="Zeng Q."/>
            <person name="Chapman S."/>
            <person name="Gujja S."/>
            <person name="Saif S."/>
            <person name="Birren B."/>
        </authorList>
    </citation>
    <scope>NUCLEOTIDE SEQUENCE [LARGE SCALE GENOMIC DNA]</scope>
    <source>
        <strain evidence="2 3">ATCC 28783</strain>
    </source>
</reference>
<evidence type="ECO:0000256" key="1">
    <source>
        <dbReference type="SAM" id="Phobius"/>
    </source>
</evidence>
<keyword evidence="1" id="KW-0812">Transmembrane</keyword>
<gene>
    <name evidence="2" type="ORF">M231_00728</name>
</gene>
<dbReference type="PROSITE" id="PS51365">
    <property type="entry name" value="RENAL_DIPEPTIDASE_2"/>
    <property type="match status" value="1"/>
</dbReference>
<keyword evidence="3" id="KW-1185">Reference proteome</keyword>
<dbReference type="Gene3D" id="3.20.20.140">
    <property type="entry name" value="Metal-dependent hydrolases"/>
    <property type="match status" value="1"/>
</dbReference>
<evidence type="ECO:0000313" key="2">
    <source>
        <dbReference type="EMBL" id="RXK42007.1"/>
    </source>
</evidence>
<organism evidence="2 3">
    <name type="scientific">Tremella mesenterica</name>
    <name type="common">Jelly fungus</name>
    <dbReference type="NCBI Taxonomy" id="5217"/>
    <lineage>
        <taxon>Eukaryota</taxon>
        <taxon>Fungi</taxon>
        <taxon>Dikarya</taxon>
        <taxon>Basidiomycota</taxon>
        <taxon>Agaricomycotina</taxon>
        <taxon>Tremellomycetes</taxon>
        <taxon>Tremellales</taxon>
        <taxon>Tremellaceae</taxon>
        <taxon>Tremella</taxon>
    </lineage>
</organism>
<dbReference type="GO" id="GO:0006508">
    <property type="term" value="P:proteolysis"/>
    <property type="evidence" value="ECO:0007669"/>
    <property type="project" value="InterPro"/>
</dbReference>
<comment type="caution">
    <text evidence="2">The sequence shown here is derived from an EMBL/GenBank/DDBJ whole genome shotgun (WGS) entry which is preliminary data.</text>
</comment>
<feature type="transmembrane region" description="Helical" evidence="1">
    <location>
        <begin position="45"/>
        <end position="68"/>
    </location>
</feature>
<protein>
    <recommendedName>
        <fullName evidence="4">Membrane dipeptidase</fullName>
    </recommendedName>
</protein>
<keyword evidence="1" id="KW-0472">Membrane</keyword>
<sequence>MSNPRGDMSNPADTRRKAISHGVLDMYTIAKSRDFVGKPNCLKRIFYHILMFWVMRVFFVLSLALGMVHAKSTAQQPLKTTQTDHLQHARELLAKYPLIDTHVDTPQVLRVLSSHPLDMIDKFNTGLPGQFDIPRAREGGLGG</sequence>
<dbReference type="GO" id="GO:0070573">
    <property type="term" value="F:metallodipeptidase activity"/>
    <property type="evidence" value="ECO:0007669"/>
    <property type="project" value="InterPro"/>
</dbReference>
<dbReference type="InterPro" id="IPR008257">
    <property type="entry name" value="Pept_M19"/>
</dbReference>
<dbReference type="InParanoid" id="A0A4V1M4Y7"/>
<dbReference type="AlphaFoldDB" id="A0A4V1M4Y7"/>
<proteinExistence type="predicted"/>
<dbReference type="EMBL" id="SDIL01000004">
    <property type="protein sequence ID" value="RXK42007.1"/>
    <property type="molecule type" value="Genomic_DNA"/>
</dbReference>
<evidence type="ECO:0008006" key="4">
    <source>
        <dbReference type="Google" id="ProtNLM"/>
    </source>
</evidence>
<evidence type="ECO:0000313" key="3">
    <source>
        <dbReference type="Proteomes" id="UP000289152"/>
    </source>
</evidence>
<dbReference type="Proteomes" id="UP000289152">
    <property type="component" value="Unassembled WGS sequence"/>
</dbReference>
<keyword evidence="1" id="KW-1133">Transmembrane helix</keyword>